<sequence>MPRIDLFSYGDVSPGQSPASFYRELEEQVVLGDRLGYHGVWVTEHHFRMRGEVPDPLTLFARLSGVTSRIRLGTSVVCAPFYHPIRLAEQALLVDALSGGRLDLGVGTGIASEEFAAVWGFDRSDAAARAREVVEILRQAIDDGVVDFEGEFYTFRDVEISPPAGRPARDLLWTAAGRNAVSLASAHGFRLMIPRPLPLAERLRINAEYRAAVPDGEVIHLRSGLVAPTRRLARERAVEFLREYAAIYLRTNWRGGPDSASFDDIADKLSFAVGTASEVADRIWEWTEQFDGTEETAIQFQGPHVAHAHVLESIELFAEQLPHLQADAARTSVPWTDRGIPARPAPSDLTPYDDAVAEPDVSAERVPDRPLTGKVLT</sequence>
<evidence type="ECO:0000313" key="5">
    <source>
        <dbReference type="EMBL" id="MDQ1123442.1"/>
    </source>
</evidence>
<dbReference type="RefSeq" id="WP_307483008.1">
    <property type="nucleotide sequence ID" value="NZ_JAUTBF010000001.1"/>
</dbReference>
<dbReference type="PANTHER" id="PTHR30137">
    <property type="entry name" value="LUCIFERASE-LIKE MONOOXYGENASE"/>
    <property type="match status" value="1"/>
</dbReference>
<dbReference type="Pfam" id="PF00296">
    <property type="entry name" value="Bac_luciferase"/>
    <property type="match status" value="1"/>
</dbReference>
<reference evidence="5 6" key="1">
    <citation type="submission" date="2023-07" db="EMBL/GenBank/DDBJ databases">
        <title>Functional and genomic diversity of the sorghum phyllosphere microbiome.</title>
        <authorList>
            <person name="Shade A."/>
        </authorList>
    </citation>
    <scope>NUCLEOTIDE SEQUENCE [LARGE SCALE GENOMIC DNA]</scope>
    <source>
        <strain evidence="5 6">SORGH_AS_1207</strain>
    </source>
</reference>
<evidence type="ECO:0000313" key="6">
    <source>
        <dbReference type="Proteomes" id="UP001226691"/>
    </source>
</evidence>
<dbReference type="Proteomes" id="UP001226691">
    <property type="component" value="Unassembled WGS sequence"/>
</dbReference>
<feature type="domain" description="Luciferase-like" evidence="4">
    <location>
        <begin position="7"/>
        <end position="288"/>
    </location>
</feature>
<dbReference type="EMBL" id="JAUTBF010000001">
    <property type="protein sequence ID" value="MDQ1123442.1"/>
    <property type="molecule type" value="Genomic_DNA"/>
</dbReference>
<feature type="region of interest" description="Disordered" evidence="3">
    <location>
        <begin position="335"/>
        <end position="377"/>
    </location>
</feature>
<evidence type="ECO:0000256" key="2">
    <source>
        <dbReference type="ARBA" id="ARBA00023033"/>
    </source>
</evidence>
<keyword evidence="1" id="KW-0560">Oxidoreductase</keyword>
<organism evidence="5 6">
    <name type="scientific">Microbacterium trichothecenolyticum</name>
    <name type="common">Aureobacterium trichothecenolyticum</name>
    <dbReference type="NCBI Taxonomy" id="69370"/>
    <lineage>
        <taxon>Bacteria</taxon>
        <taxon>Bacillati</taxon>
        <taxon>Actinomycetota</taxon>
        <taxon>Actinomycetes</taxon>
        <taxon>Micrococcales</taxon>
        <taxon>Microbacteriaceae</taxon>
        <taxon>Microbacterium</taxon>
    </lineage>
</organism>
<evidence type="ECO:0000256" key="1">
    <source>
        <dbReference type="ARBA" id="ARBA00023002"/>
    </source>
</evidence>
<comment type="caution">
    <text evidence="5">The sequence shown here is derived from an EMBL/GenBank/DDBJ whole genome shotgun (WGS) entry which is preliminary data.</text>
</comment>
<keyword evidence="6" id="KW-1185">Reference proteome</keyword>
<proteinExistence type="predicted"/>
<dbReference type="InterPro" id="IPR036661">
    <property type="entry name" value="Luciferase-like_sf"/>
</dbReference>
<dbReference type="InterPro" id="IPR050766">
    <property type="entry name" value="Bact_Lucif_Oxidored"/>
</dbReference>
<dbReference type="SUPFAM" id="SSF51679">
    <property type="entry name" value="Bacterial luciferase-like"/>
    <property type="match status" value="1"/>
</dbReference>
<name>A0ABU0TUV0_MICTR</name>
<dbReference type="PANTHER" id="PTHR30137:SF8">
    <property type="entry name" value="BLR5498 PROTEIN"/>
    <property type="match status" value="1"/>
</dbReference>
<dbReference type="InterPro" id="IPR011251">
    <property type="entry name" value="Luciferase-like_dom"/>
</dbReference>
<protein>
    <submittedName>
        <fullName evidence="5">Alkanesulfonate monooxygenase SsuD/methylene tetrahydromethanopterin reductase-like flavin-dependent oxidoreductase (Luciferase family)</fullName>
    </submittedName>
</protein>
<evidence type="ECO:0000256" key="3">
    <source>
        <dbReference type="SAM" id="MobiDB-lite"/>
    </source>
</evidence>
<dbReference type="Gene3D" id="3.20.20.30">
    <property type="entry name" value="Luciferase-like domain"/>
    <property type="match status" value="1"/>
</dbReference>
<accession>A0ABU0TUV0</accession>
<gene>
    <name evidence="5" type="ORF">QE412_002015</name>
</gene>
<keyword evidence="2" id="KW-0503">Monooxygenase</keyword>
<evidence type="ECO:0000259" key="4">
    <source>
        <dbReference type="Pfam" id="PF00296"/>
    </source>
</evidence>